<keyword evidence="7 12" id="KW-0675">Receptor</keyword>
<dbReference type="PANTHER" id="PTHR40980:SF3">
    <property type="entry name" value="TONB-DEPENDENT RECEPTOR-LIKE BETA-BARREL DOMAIN-CONTAINING PROTEIN"/>
    <property type="match status" value="1"/>
</dbReference>
<evidence type="ECO:0000259" key="11">
    <source>
        <dbReference type="Pfam" id="PF14905"/>
    </source>
</evidence>
<evidence type="ECO:0000256" key="5">
    <source>
        <dbReference type="ARBA" id="ARBA00022692"/>
    </source>
</evidence>
<dbReference type="Pfam" id="PF14905">
    <property type="entry name" value="OMP_b-brl_3"/>
    <property type="match status" value="1"/>
</dbReference>
<comment type="similarity">
    <text evidence="2 9">Belongs to the TonB-dependent receptor family.</text>
</comment>
<keyword evidence="4 9" id="KW-1134">Transmembrane beta strand</keyword>
<keyword evidence="13" id="KW-1185">Reference proteome</keyword>
<accession>A0ABT5K812</accession>
<reference evidence="12 13" key="1">
    <citation type="submission" date="2022-10" db="EMBL/GenBank/DDBJ databases">
        <title>Paucibacter sp. hw1 Genome sequencing.</title>
        <authorList>
            <person name="Park S."/>
        </authorList>
    </citation>
    <scope>NUCLEOTIDE SEQUENCE [LARGE SCALE GENOMIC DNA]</scope>
    <source>
        <strain evidence="13">hw1</strain>
    </source>
</reference>
<comment type="subcellular location">
    <subcellularLocation>
        <location evidence="1 9">Cell outer membrane</location>
        <topology evidence="1 9">Multi-pass membrane protein</topology>
    </subcellularLocation>
</comment>
<evidence type="ECO:0000313" key="13">
    <source>
        <dbReference type="Proteomes" id="UP001221189"/>
    </source>
</evidence>
<evidence type="ECO:0000259" key="10">
    <source>
        <dbReference type="Pfam" id="PF07715"/>
    </source>
</evidence>
<dbReference type="EMBL" id="JAQQXT010000001">
    <property type="protein sequence ID" value="MDC8770090.1"/>
    <property type="molecule type" value="Genomic_DNA"/>
</dbReference>
<dbReference type="Gene3D" id="2.170.130.10">
    <property type="entry name" value="TonB-dependent receptor, plug domain"/>
    <property type="match status" value="1"/>
</dbReference>
<keyword evidence="8 9" id="KW-0998">Cell outer membrane</keyword>
<dbReference type="InterPro" id="IPR012910">
    <property type="entry name" value="Plug_dom"/>
</dbReference>
<dbReference type="InterPro" id="IPR039426">
    <property type="entry name" value="TonB-dep_rcpt-like"/>
</dbReference>
<dbReference type="InterPro" id="IPR010104">
    <property type="entry name" value="TonB_rcpt_bac"/>
</dbReference>
<dbReference type="InterPro" id="IPR041700">
    <property type="entry name" value="OMP_b-brl_3"/>
</dbReference>
<keyword evidence="5 9" id="KW-0812">Transmembrane</keyword>
<dbReference type="PROSITE" id="PS52016">
    <property type="entry name" value="TONB_DEPENDENT_REC_3"/>
    <property type="match status" value="1"/>
</dbReference>
<keyword evidence="6 9" id="KW-0472">Membrane</keyword>
<evidence type="ECO:0000256" key="9">
    <source>
        <dbReference type="PROSITE-ProRule" id="PRU01360"/>
    </source>
</evidence>
<dbReference type="RefSeq" id="WP_273598576.1">
    <property type="nucleotide sequence ID" value="NZ_JAQQXT010000001.1"/>
</dbReference>
<keyword evidence="3 9" id="KW-0813">Transport</keyword>
<dbReference type="NCBIfam" id="TIGR01782">
    <property type="entry name" value="TonB-Xanth-Caul"/>
    <property type="match status" value="1"/>
</dbReference>
<sequence>MSTSVEKRKQMSTLQREIFKIKPVAIGCGLLALASAGFAQQAPATPNTLDTVTVTGIRRGIEAAISVKKNSDSIVEAISAEDIGKLPDNSIAEAISRLPGLSAQRSAGRASVISVRGLSPDFATTLLNGRELVSTGDNRSVEFDQYPSELLAGVVVYKTPNAAMVGQGLSGTIDMQTVRPLNFGKSVVALNGRISQNSLGSAADSSDRGNRLSASYIDQFANRTVGLAIGYAHQETPVQENQTGTYEPFFANPSDGGQRPGVAKGAYMTDGVKALRRTGSTKRDGLMATLEWKPSADFSSTVDMFTSRATQEDTANQFESHLYYNGDYPCKPACNWTSSTVNATNTVVGGVVTNVYPLVRGQYNKREDKINALGWNNAFKLGGASMVADLGYSKAKREELYLENNTQLVPSKQLDVLTVAFPNDGFMTMNPARDYSDPSKLYLRNSIYGSGYGRTPSVEDELKSFKLAGKIPAPESLSSYFADFDIGFNYADRSKKKRQPEGDIVLGKQGETTISSELQYAPVDLSFAGSNLGKIPAWNVPGSVAKYMSFNPVEDKDYLIAKAWNVYEKTTTAYAMANIDSNLGGITLRGNVGVQVQNVDQSSSANYWDGTAPAGQQVKPFSDGKKFTDVLPQLNLVFGLGNDHTVRFGAAQQTARPRVDQLRAALDFNVDKATGKPSANGGNPQLDPWKANAFDLSYEKYFATKAYVAVAAYHKDLKTYIYEDSREVDFSAFVAGYVPPVGSPPAQKVGQFRSAYNGKGGKLQGIELSASLPFNLLTPMLSGFGLTASTSVTNSDIKIKPDPGSVSAVGEANITLPGLSKNVSSLTFYYENSGFEARISQRRRSDFIGEIGNFNGNRTVRYVVGENITDAQIGYSFNQGSLKGLGLLLQVNNLADAAFQTYAGTKDRPLEYIKWGRTVLLGASYKF</sequence>
<dbReference type="Proteomes" id="UP001221189">
    <property type="component" value="Unassembled WGS sequence"/>
</dbReference>
<comment type="caution">
    <text evidence="12">The sequence shown here is derived from an EMBL/GenBank/DDBJ whole genome shotgun (WGS) entry which is preliminary data.</text>
</comment>
<organism evidence="12 13">
    <name type="scientific">Roseateles albus</name>
    <dbReference type="NCBI Taxonomy" id="2987525"/>
    <lineage>
        <taxon>Bacteria</taxon>
        <taxon>Pseudomonadati</taxon>
        <taxon>Pseudomonadota</taxon>
        <taxon>Betaproteobacteria</taxon>
        <taxon>Burkholderiales</taxon>
        <taxon>Sphaerotilaceae</taxon>
        <taxon>Roseateles</taxon>
    </lineage>
</organism>
<protein>
    <submittedName>
        <fullName evidence="12">TonB-dependent receptor</fullName>
    </submittedName>
</protein>
<dbReference type="InterPro" id="IPR036942">
    <property type="entry name" value="Beta-barrel_TonB_sf"/>
</dbReference>
<gene>
    <name evidence="12" type="ORF">PRZ03_00805</name>
</gene>
<proteinExistence type="inferred from homology"/>
<evidence type="ECO:0000256" key="1">
    <source>
        <dbReference type="ARBA" id="ARBA00004571"/>
    </source>
</evidence>
<evidence type="ECO:0000256" key="8">
    <source>
        <dbReference type="ARBA" id="ARBA00023237"/>
    </source>
</evidence>
<feature type="domain" description="TonB-dependent receptor plug" evidence="10">
    <location>
        <begin position="68"/>
        <end position="171"/>
    </location>
</feature>
<name>A0ABT5K812_9BURK</name>
<evidence type="ECO:0000313" key="12">
    <source>
        <dbReference type="EMBL" id="MDC8770090.1"/>
    </source>
</evidence>
<dbReference type="SUPFAM" id="SSF56935">
    <property type="entry name" value="Porins"/>
    <property type="match status" value="1"/>
</dbReference>
<evidence type="ECO:0000256" key="7">
    <source>
        <dbReference type="ARBA" id="ARBA00023170"/>
    </source>
</evidence>
<feature type="domain" description="Outer membrane protein beta-barrel" evidence="11">
    <location>
        <begin position="623"/>
        <end position="817"/>
    </location>
</feature>
<evidence type="ECO:0000256" key="4">
    <source>
        <dbReference type="ARBA" id="ARBA00022452"/>
    </source>
</evidence>
<evidence type="ECO:0000256" key="6">
    <source>
        <dbReference type="ARBA" id="ARBA00023136"/>
    </source>
</evidence>
<dbReference type="Pfam" id="PF07715">
    <property type="entry name" value="Plug"/>
    <property type="match status" value="1"/>
</dbReference>
<evidence type="ECO:0000256" key="2">
    <source>
        <dbReference type="ARBA" id="ARBA00009810"/>
    </source>
</evidence>
<dbReference type="CDD" id="cd01347">
    <property type="entry name" value="ligand_gated_channel"/>
    <property type="match status" value="1"/>
</dbReference>
<dbReference type="Gene3D" id="2.40.170.20">
    <property type="entry name" value="TonB-dependent receptor, beta-barrel domain"/>
    <property type="match status" value="1"/>
</dbReference>
<dbReference type="InterPro" id="IPR037066">
    <property type="entry name" value="Plug_dom_sf"/>
</dbReference>
<evidence type="ECO:0000256" key="3">
    <source>
        <dbReference type="ARBA" id="ARBA00022448"/>
    </source>
</evidence>
<dbReference type="PANTHER" id="PTHR40980">
    <property type="entry name" value="PLUG DOMAIN-CONTAINING PROTEIN"/>
    <property type="match status" value="1"/>
</dbReference>